<reference evidence="3 4" key="2">
    <citation type="submission" date="2024-05" db="EMBL/GenBank/DDBJ databases">
        <authorList>
            <person name="Chen Y."/>
            <person name="Shah S."/>
            <person name="Dougan E. K."/>
            <person name="Thang M."/>
            <person name="Chan C."/>
        </authorList>
    </citation>
    <scope>NUCLEOTIDE SEQUENCE [LARGE SCALE GENOMIC DNA]</scope>
</reference>
<keyword evidence="4" id="KW-1185">Reference proteome</keyword>
<dbReference type="EMBL" id="CAMXCT030000524">
    <property type="protein sequence ID" value="CAL4767241.1"/>
    <property type="molecule type" value="Genomic_DNA"/>
</dbReference>
<name>A0A9P1BUW7_9DINO</name>
<dbReference type="AlphaFoldDB" id="A0A9P1BUW7"/>
<comment type="caution">
    <text evidence="2">The sequence shown here is derived from an EMBL/GenBank/DDBJ whole genome shotgun (WGS) entry which is preliminary data.</text>
</comment>
<evidence type="ECO:0000313" key="2">
    <source>
        <dbReference type="EMBL" id="CAI3979929.1"/>
    </source>
</evidence>
<dbReference type="EMBL" id="CAMXCT020000524">
    <property type="protein sequence ID" value="CAL1133304.1"/>
    <property type="molecule type" value="Genomic_DNA"/>
</dbReference>
<feature type="region of interest" description="Disordered" evidence="1">
    <location>
        <begin position="48"/>
        <end position="85"/>
    </location>
</feature>
<gene>
    <name evidence="2" type="ORF">C1SCF055_LOCUS7849</name>
</gene>
<dbReference type="EMBL" id="CAMXCT010000524">
    <property type="protein sequence ID" value="CAI3979929.1"/>
    <property type="molecule type" value="Genomic_DNA"/>
</dbReference>
<feature type="compositionally biased region" description="Basic and acidic residues" evidence="1">
    <location>
        <begin position="67"/>
        <end position="78"/>
    </location>
</feature>
<evidence type="ECO:0000313" key="3">
    <source>
        <dbReference type="EMBL" id="CAL4767241.1"/>
    </source>
</evidence>
<proteinExistence type="predicted"/>
<protein>
    <submittedName>
        <fullName evidence="2">Uncharacterized protein</fullName>
    </submittedName>
</protein>
<dbReference type="Proteomes" id="UP001152797">
    <property type="component" value="Unassembled WGS sequence"/>
</dbReference>
<evidence type="ECO:0000313" key="4">
    <source>
        <dbReference type="Proteomes" id="UP001152797"/>
    </source>
</evidence>
<reference evidence="2" key="1">
    <citation type="submission" date="2022-10" db="EMBL/GenBank/DDBJ databases">
        <authorList>
            <person name="Chen Y."/>
            <person name="Dougan E. K."/>
            <person name="Chan C."/>
            <person name="Rhodes N."/>
            <person name="Thang M."/>
        </authorList>
    </citation>
    <scope>NUCLEOTIDE SEQUENCE</scope>
</reference>
<evidence type="ECO:0000256" key="1">
    <source>
        <dbReference type="SAM" id="MobiDB-lite"/>
    </source>
</evidence>
<accession>A0A9P1BUW7</accession>
<organism evidence="2">
    <name type="scientific">Cladocopium goreaui</name>
    <dbReference type="NCBI Taxonomy" id="2562237"/>
    <lineage>
        <taxon>Eukaryota</taxon>
        <taxon>Sar</taxon>
        <taxon>Alveolata</taxon>
        <taxon>Dinophyceae</taxon>
        <taxon>Suessiales</taxon>
        <taxon>Symbiodiniaceae</taxon>
        <taxon>Cladocopium</taxon>
    </lineage>
</organism>
<sequence length="114" mass="12410">MSAFDGMLQEAWLAYHFQAVGPAPIQPVEEKREAHSLPLSEGLLVLARGVAPERGRPEEVGAQPQQDSKEDPPSDARGVRSSRRKKAASAMVLSILSAPGQFEEWRKGCCKLVS</sequence>